<feature type="region of interest" description="Disordered" evidence="2">
    <location>
        <begin position="477"/>
        <end position="526"/>
    </location>
</feature>
<keyword evidence="1" id="KW-0863">Zinc-finger</keyword>
<feature type="region of interest" description="Disordered" evidence="2">
    <location>
        <begin position="407"/>
        <end position="457"/>
    </location>
</feature>
<reference evidence="4 5" key="1">
    <citation type="submission" date="2016-02" db="EMBL/GenBank/DDBJ databases">
        <title>Complete genome sequence and transcriptome regulation of the pentose utilising yeast Sugiyamaella lignohabitans.</title>
        <authorList>
            <person name="Bellasio M."/>
            <person name="Peymann A."/>
            <person name="Valli M."/>
            <person name="Sipitzky M."/>
            <person name="Graf A."/>
            <person name="Sauer M."/>
            <person name="Marx H."/>
            <person name="Mattanovich D."/>
        </authorList>
    </citation>
    <scope>NUCLEOTIDE SEQUENCE [LARGE SCALE GENOMIC DNA]</scope>
    <source>
        <strain evidence="4 5">CBS 10342</strain>
    </source>
</reference>
<dbReference type="Proteomes" id="UP000189580">
    <property type="component" value="Chromosome a"/>
</dbReference>
<dbReference type="Pfam" id="PF01412">
    <property type="entry name" value="ArfGap"/>
    <property type="match status" value="2"/>
</dbReference>
<feature type="region of interest" description="Disordered" evidence="2">
    <location>
        <begin position="189"/>
        <end position="227"/>
    </location>
</feature>
<proteinExistence type="predicted"/>
<dbReference type="RefSeq" id="XP_018735832.1">
    <property type="nucleotide sequence ID" value="XM_018878539.1"/>
</dbReference>
<evidence type="ECO:0000259" key="3">
    <source>
        <dbReference type="PROSITE" id="PS50115"/>
    </source>
</evidence>
<dbReference type="SUPFAM" id="SSF57863">
    <property type="entry name" value="ArfGap/RecO-like zinc finger"/>
    <property type="match status" value="1"/>
</dbReference>
<accession>A0A167DVZ5</accession>
<keyword evidence="1" id="KW-0862">Zinc</keyword>
<sequence length="526" mass="55364">MPSSSYLPSYGGGAGRRSSGSSSISSSASSSAAAKKASAERNQQVLRTLLNDPGNKFCGDCKTSGHPRWASWSIGIFLCIRYVIHLSKYYLWVVLRLLDSWTVCTNDAYSCSGIHRSMGTHISKVRSIDLDSWSDEQIENMVKWGNKRANLYWEHKLPANYIPDDSKIANFIRTKYDLKRWVMSGGIPDPATLGEPEASQNDSTPLSEVKSRLTGDSNLKPAVPSKVNKAASSASSANLIPDLLGDPVAPSPSVQRTTASSSNFVTANKSTSVPPAVPAKNDLLGGLGFPSTTPAPEASPVSSPTSAPGQTSGPTPPQKSDSLLGLDFSAPNSGAARPAQQTNQRTTQQSRPDLKKSILSLYASAASRPANPIASVNNTSAFDTLTTQTSGLSLGGASQPINAFGNPGFGGSANTETSGLNLNNYMTNPGSGSAPPFSNLNNNNSSSNTDKSSIHVNNSNKTNVNLFDNLISGSSSSAWASTPSGHTVHARKPSVDDEWASFSSAPPTKPVSSSTGEDDLFQNVWS</sequence>
<protein>
    <submittedName>
        <fullName evidence="4">Age2p</fullName>
    </submittedName>
</protein>
<dbReference type="OrthoDB" id="10266696at2759"/>
<evidence type="ECO:0000313" key="4">
    <source>
        <dbReference type="EMBL" id="ANB13355.1"/>
    </source>
</evidence>
<dbReference type="PROSITE" id="PS50115">
    <property type="entry name" value="ARFGAP"/>
    <property type="match status" value="1"/>
</dbReference>
<dbReference type="KEGG" id="slb:AWJ20_1641"/>
<dbReference type="AlphaFoldDB" id="A0A167DVZ5"/>
<feature type="compositionally biased region" description="Polar residues" evidence="2">
    <location>
        <begin position="501"/>
        <end position="515"/>
    </location>
</feature>
<dbReference type="GO" id="GO:0008270">
    <property type="term" value="F:zinc ion binding"/>
    <property type="evidence" value="ECO:0007669"/>
    <property type="project" value="UniProtKB-KW"/>
</dbReference>
<dbReference type="InterPro" id="IPR038508">
    <property type="entry name" value="ArfGAP_dom_sf"/>
</dbReference>
<gene>
    <name evidence="4" type="primary">AGE2</name>
    <name evidence="4" type="ORF">AWJ20_1641</name>
</gene>
<dbReference type="Gene3D" id="1.10.220.150">
    <property type="entry name" value="Arf GTPase activating protein"/>
    <property type="match status" value="2"/>
</dbReference>
<dbReference type="GeneID" id="30033466"/>
<feature type="region of interest" description="Disordered" evidence="2">
    <location>
        <begin position="247"/>
        <end position="354"/>
    </location>
</feature>
<keyword evidence="5" id="KW-1185">Reference proteome</keyword>
<dbReference type="InterPro" id="IPR037278">
    <property type="entry name" value="ARFGAP/RecO"/>
</dbReference>
<feature type="compositionally biased region" description="Polar residues" evidence="2">
    <location>
        <begin position="290"/>
        <end position="321"/>
    </location>
</feature>
<feature type="compositionally biased region" description="Low complexity" evidence="2">
    <location>
        <begin position="16"/>
        <end position="27"/>
    </location>
</feature>
<feature type="region of interest" description="Disordered" evidence="2">
    <location>
        <begin position="1"/>
        <end position="27"/>
    </location>
</feature>
<feature type="compositionally biased region" description="Polar residues" evidence="2">
    <location>
        <begin position="412"/>
        <end position="431"/>
    </location>
</feature>
<feature type="compositionally biased region" description="Low complexity" evidence="2">
    <location>
        <begin position="438"/>
        <end position="451"/>
    </location>
</feature>
<keyword evidence="1" id="KW-0479">Metal-binding</keyword>
<dbReference type="PRINTS" id="PR00405">
    <property type="entry name" value="REVINTRACTNG"/>
</dbReference>
<evidence type="ECO:0000256" key="2">
    <source>
        <dbReference type="SAM" id="MobiDB-lite"/>
    </source>
</evidence>
<dbReference type="GO" id="GO:0005096">
    <property type="term" value="F:GTPase activator activity"/>
    <property type="evidence" value="ECO:0007669"/>
    <property type="project" value="InterPro"/>
</dbReference>
<feature type="domain" description="Arf-GAP" evidence="3">
    <location>
        <begin position="43"/>
        <end position="189"/>
    </location>
</feature>
<organism evidence="4 5">
    <name type="scientific">Sugiyamaella lignohabitans</name>
    <dbReference type="NCBI Taxonomy" id="796027"/>
    <lineage>
        <taxon>Eukaryota</taxon>
        <taxon>Fungi</taxon>
        <taxon>Dikarya</taxon>
        <taxon>Ascomycota</taxon>
        <taxon>Saccharomycotina</taxon>
        <taxon>Dipodascomycetes</taxon>
        <taxon>Dipodascales</taxon>
        <taxon>Trichomonascaceae</taxon>
        <taxon>Sugiyamaella</taxon>
    </lineage>
</organism>
<evidence type="ECO:0000313" key="5">
    <source>
        <dbReference type="Proteomes" id="UP000189580"/>
    </source>
</evidence>
<dbReference type="GO" id="GO:0005737">
    <property type="term" value="C:cytoplasm"/>
    <property type="evidence" value="ECO:0007669"/>
    <property type="project" value="TreeGrafter"/>
</dbReference>
<dbReference type="InterPro" id="IPR051718">
    <property type="entry name" value="ARF_GTPase-activating"/>
</dbReference>
<name>A0A167DVZ5_9ASCO</name>
<dbReference type="PANTHER" id="PTHR45705">
    <property type="entry name" value="FI20236P1"/>
    <property type="match status" value="1"/>
</dbReference>
<dbReference type="PANTHER" id="PTHR45705:SF1">
    <property type="entry name" value="FI20236P1"/>
    <property type="match status" value="1"/>
</dbReference>
<feature type="compositionally biased region" description="Polar residues" evidence="2">
    <location>
        <begin position="252"/>
        <end position="273"/>
    </location>
</feature>
<dbReference type="SMART" id="SM00105">
    <property type="entry name" value="ArfGap"/>
    <property type="match status" value="1"/>
</dbReference>
<dbReference type="InterPro" id="IPR001164">
    <property type="entry name" value="ArfGAP_dom"/>
</dbReference>
<evidence type="ECO:0000256" key="1">
    <source>
        <dbReference type="PROSITE-ProRule" id="PRU00288"/>
    </source>
</evidence>
<feature type="compositionally biased region" description="Low complexity" evidence="2">
    <location>
        <begin position="335"/>
        <end position="351"/>
    </location>
</feature>
<dbReference type="EMBL" id="CP014501">
    <property type="protein sequence ID" value="ANB13355.1"/>
    <property type="molecule type" value="Genomic_DNA"/>
</dbReference>